<dbReference type="InterPro" id="IPR040256">
    <property type="entry name" value="At4g02000-like"/>
</dbReference>
<dbReference type="Proteomes" id="UP000886595">
    <property type="component" value="Unassembled WGS sequence"/>
</dbReference>
<dbReference type="OrthoDB" id="1095779at2759"/>
<evidence type="ECO:0000313" key="3">
    <source>
        <dbReference type="EMBL" id="KAG2328503.1"/>
    </source>
</evidence>
<dbReference type="EMBL" id="JAAMPC010000002">
    <property type="protein sequence ID" value="KAG2328503.1"/>
    <property type="molecule type" value="Genomic_DNA"/>
</dbReference>
<organism evidence="3 4">
    <name type="scientific">Brassica carinata</name>
    <name type="common">Ethiopian mustard</name>
    <name type="synonym">Abyssinian cabbage</name>
    <dbReference type="NCBI Taxonomy" id="52824"/>
    <lineage>
        <taxon>Eukaryota</taxon>
        <taxon>Viridiplantae</taxon>
        <taxon>Streptophyta</taxon>
        <taxon>Embryophyta</taxon>
        <taxon>Tracheophyta</taxon>
        <taxon>Spermatophyta</taxon>
        <taxon>Magnoliopsida</taxon>
        <taxon>eudicotyledons</taxon>
        <taxon>Gunneridae</taxon>
        <taxon>Pentapetalae</taxon>
        <taxon>rosids</taxon>
        <taxon>malvids</taxon>
        <taxon>Brassicales</taxon>
        <taxon>Brassicaceae</taxon>
        <taxon>Brassiceae</taxon>
        <taxon>Brassica</taxon>
    </lineage>
</organism>
<dbReference type="PANTHER" id="PTHR31286:SF178">
    <property type="entry name" value="DUF4283 DOMAIN-CONTAINING PROTEIN"/>
    <property type="match status" value="1"/>
</dbReference>
<dbReference type="AlphaFoldDB" id="A0A8X7WCV1"/>
<feature type="region of interest" description="Disordered" evidence="1">
    <location>
        <begin position="222"/>
        <end position="242"/>
    </location>
</feature>
<name>A0A8X7WCV1_BRACI</name>
<sequence length="302" mass="35711">MEKDLWMDFQNLDLGSDQTPKILSSEAKKKGEDNHRFSSVVKALNPHHQNPAGIKLLMPNRINEDETVQFFFRHEHQLLTVLEHGPWNYRDWMVITDRWTRRHQPDYLKTITLWVQIHNIPDESREEGAIREIGDVLGHIEEVFIQQPTREQQGEVWIRVIMDAYGRLIFTRYIYFDEHEEPILIRFTYEKLRRFCTHCGSLQHDVDICDYNPLKIQPGPYDQEEEEVQAPNAEPNMEENQQAHHSLTNKNIMYLVAIQWVASIQTLTYRWSILEMSYSQALLATTAIFFHSVILHQSSISL</sequence>
<evidence type="ECO:0000259" key="2">
    <source>
        <dbReference type="Pfam" id="PF14392"/>
    </source>
</evidence>
<evidence type="ECO:0000256" key="1">
    <source>
        <dbReference type="SAM" id="MobiDB-lite"/>
    </source>
</evidence>
<proteinExistence type="predicted"/>
<dbReference type="PANTHER" id="PTHR31286">
    <property type="entry name" value="GLYCINE-RICH CELL WALL STRUCTURAL PROTEIN 1.8-LIKE"/>
    <property type="match status" value="1"/>
</dbReference>
<accession>A0A8X7WCV1</accession>
<dbReference type="Pfam" id="PF14392">
    <property type="entry name" value="zf-CCHC_4"/>
    <property type="match status" value="1"/>
</dbReference>
<comment type="caution">
    <text evidence="3">The sequence shown here is derived from an EMBL/GenBank/DDBJ whole genome shotgun (WGS) entry which is preliminary data.</text>
</comment>
<gene>
    <name evidence="3" type="ORF">Bca52824_011231</name>
</gene>
<protein>
    <recommendedName>
        <fullName evidence="2">Zinc knuckle CX2CX4HX4C domain-containing protein</fullName>
    </recommendedName>
</protein>
<reference evidence="3 4" key="1">
    <citation type="submission" date="2020-02" db="EMBL/GenBank/DDBJ databases">
        <authorList>
            <person name="Ma Q."/>
            <person name="Huang Y."/>
            <person name="Song X."/>
            <person name="Pei D."/>
        </authorList>
    </citation>
    <scope>NUCLEOTIDE SEQUENCE [LARGE SCALE GENOMIC DNA]</scope>
    <source>
        <strain evidence="3">Sxm20200214</strain>
        <tissue evidence="3">Leaf</tissue>
    </source>
</reference>
<feature type="domain" description="Zinc knuckle CX2CX4HX4C" evidence="2">
    <location>
        <begin position="162"/>
        <end position="211"/>
    </location>
</feature>
<dbReference type="InterPro" id="IPR025836">
    <property type="entry name" value="Zn_knuckle_CX2CX4HX4C"/>
</dbReference>
<keyword evidence="4" id="KW-1185">Reference proteome</keyword>
<evidence type="ECO:0000313" key="4">
    <source>
        <dbReference type="Proteomes" id="UP000886595"/>
    </source>
</evidence>